<protein>
    <submittedName>
        <fullName evidence="1">Uncharacterized protein</fullName>
    </submittedName>
</protein>
<name>A0A0A9FF69_ARUDO</name>
<dbReference type="EMBL" id="GBRH01188017">
    <property type="protein sequence ID" value="JAE09879.1"/>
    <property type="molecule type" value="Transcribed_RNA"/>
</dbReference>
<sequence length="28" mass="3102">MSPKQLHTSMGIPSRPIALPPFIFLKPP</sequence>
<reference evidence="1" key="1">
    <citation type="submission" date="2014-09" db="EMBL/GenBank/DDBJ databases">
        <authorList>
            <person name="Magalhaes I.L.F."/>
            <person name="Oliveira U."/>
            <person name="Santos F.R."/>
            <person name="Vidigal T.H.D.A."/>
            <person name="Brescovit A.D."/>
            <person name="Santos A.J."/>
        </authorList>
    </citation>
    <scope>NUCLEOTIDE SEQUENCE</scope>
    <source>
        <tissue evidence="1">Shoot tissue taken approximately 20 cm above the soil surface</tissue>
    </source>
</reference>
<evidence type="ECO:0000313" key="1">
    <source>
        <dbReference type="EMBL" id="JAE09879.1"/>
    </source>
</evidence>
<accession>A0A0A9FF69</accession>
<dbReference type="AlphaFoldDB" id="A0A0A9FF69"/>
<organism evidence="1">
    <name type="scientific">Arundo donax</name>
    <name type="common">Giant reed</name>
    <name type="synonym">Donax arundinaceus</name>
    <dbReference type="NCBI Taxonomy" id="35708"/>
    <lineage>
        <taxon>Eukaryota</taxon>
        <taxon>Viridiplantae</taxon>
        <taxon>Streptophyta</taxon>
        <taxon>Embryophyta</taxon>
        <taxon>Tracheophyta</taxon>
        <taxon>Spermatophyta</taxon>
        <taxon>Magnoliopsida</taxon>
        <taxon>Liliopsida</taxon>
        <taxon>Poales</taxon>
        <taxon>Poaceae</taxon>
        <taxon>PACMAD clade</taxon>
        <taxon>Arundinoideae</taxon>
        <taxon>Arundineae</taxon>
        <taxon>Arundo</taxon>
    </lineage>
</organism>
<proteinExistence type="predicted"/>
<reference evidence="1" key="2">
    <citation type="journal article" date="2015" name="Data Brief">
        <title>Shoot transcriptome of the giant reed, Arundo donax.</title>
        <authorList>
            <person name="Barrero R.A."/>
            <person name="Guerrero F.D."/>
            <person name="Moolhuijzen P."/>
            <person name="Goolsby J.A."/>
            <person name="Tidwell J."/>
            <person name="Bellgard S.E."/>
            <person name="Bellgard M.I."/>
        </authorList>
    </citation>
    <scope>NUCLEOTIDE SEQUENCE</scope>
    <source>
        <tissue evidence="1">Shoot tissue taken approximately 20 cm above the soil surface</tissue>
    </source>
</reference>